<reference evidence="2 3" key="1">
    <citation type="submission" date="2017-09" db="EMBL/GenBank/DDBJ databases">
        <authorList>
            <person name="Lee N."/>
            <person name="Cho B.-K."/>
        </authorList>
    </citation>
    <scope>NUCLEOTIDE SEQUENCE [LARGE SCALE GENOMIC DNA]</scope>
    <source>
        <strain evidence="2 3">ATCC 13740</strain>
    </source>
</reference>
<evidence type="ECO:0000256" key="1">
    <source>
        <dbReference type="SAM" id="SignalP"/>
    </source>
</evidence>
<evidence type="ECO:0008006" key="4">
    <source>
        <dbReference type="Google" id="ProtNLM"/>
    </source>
</evidence>
<evidence type="ECO:0000313" key="3">
    <source>
        <dbReference type="Proteomes" id="UP000326598"/>
    </source>
</evidence>
<dbReference type="AlphaFoldDB" id="A0A5J6I5V6"/>
<dbReference type="GeneID" id="91419156"/>
<dbReference type="RefSeq" id="WP_150482255.1">
    <property type="nucleotide sequence ID" value="NZ_BMTB01000003.1"/>
</dbReference>
<sequence length="70" mass="6897">MQKKTGFVVSVLGAVAVNIALMSGTAGADDLPWTGPGPSPSPGTAVTEVTSLVGGALDGTLDDGDLPWTK</sequence>
<dbReference type="Proteomes" id="UP000326598">
    <property type="component" value="Chromosome"/>
</dbReference>
<proteinExistence type="predicted"/>
<name>A0A5J6I5V6_STRC4</name>
<evidence type="ECO:0000313" key="2">
    <source>
        <dbReference type="EMBL" id="QEV26912.1"/>
    </source>
</evidence>
<organism evidence="2 3">
    <name type="scientific">Streptomyces coeruleorubidus</name>
    <dbReference type="NCBI Taxonomy" id="116188"/>
    <lineage>
        <taxon>Bacteria</taxon>
        <taxon>Bacillati</taxon>
        <taxon>Actinomycetota</taxon>
        <taxon>Actinomycetes</taxon>
        <taxon>Kitasatosporales</taxon>
        <taxon>Streptomycetaceae</taxon>
        <taxon>Streptomyces</taxon>
    </lineage>
</organism>
<dbReference type="EMBL" id="CP023694">
    <property type="protein sequence ID" value="QEV26912.1"/>
    <property type="molecule type" value="Genomic_DNA"/>
</dbReference>
<dbReference type="KEGG" id="scoe:CP976_24135"/>
<protein>
    <recommendedName>
        <fullName evidence="4">Secreted protein</fullName>
    </recommendedName>
</protein>
<accession>A0A5J6I5V6</accession>
<feature type="signal peptide" evidence="1">
    <location>
        <begin position="1"/>
        <end position="28"/>
    </location>
</feature>
<gene>
    <name evidence="2" type="ORF">CP976_24135</name>
</gene>
<keyword evidence="1" id="KW-0732">Signal</keyword>
<feature type="chain" id="PRO_5023919216" description="Secreted protein" evidence="1">
    <location>
        <begin position="29"/>
        <end position="70"/>
    </location>
</feature>